<evidence type="ECO:0000256" key="6">
    <source>
        <dbReference type="SAM" id="MobiDB-lite"/>
    </source>
</evidence>
<dbReference type="AlphaFoldDB" id="A0AAN9B1P9"/>
<evidence type="ECO:0000313" key="10">
    <source>
        <dbReference type="Proteomes" id="UP001374579"/>
    </source>
</evidence>
<feature type="transmembrane region" description="Helical" evidence="7">
    <location>
        <begin position="233"/>
        <end position="254"/>
    </location>
</feature>
<reference evidence="9 10" key="1">
    <citation type="submission" date="2024-02" db="EMBL/GenBank/DDBJ databases">
        <title>Chromosome-scale genome assembly of the rough periwinkle Littorina saxatilis.</title>
        <authorList>
            <person name="De Jode A."/>
            <person name="Faria R."/>
            <person name="Formenti G."/>
            <person name="Sims Y."/>
            <person name="Smith T.P."/>
            <person name="Tracey A."/>
            <person name="Wood J.M.D."/>
            <person name="Zagrodzka Z.B."/>
            <person name="Johannesson K."/>
            <person name="Butlin R.K."/>
            <person name="Leder E.H."/>
        </authorList>
    </citation>
    <scope>NUCLEOTIDE SEQUENCE [LARGE SCALE GENOMIC DNA]</scope>
    <source>
        <strain evidence="9">Snail1</strain>
        <tissue evidence="9">Muscle</tissue>
    </source>
</reference>
<name>A0AAN9B1P9_9CAEN</name>
<evidence type="ECO:0000256" key="7">
    <source>
        <dbReference type="SAM" id="Phobius"/>
    </source>
</evidence>
<feature type="region of interest" description="Disordered" evidence="6">
    <location>
        <begin position="304"/>
        <end position="330"/>
    </location>
</feature>
<evidence type="ECO:0000313" key="9">
    <source>
        <dbReference type="EMBL" id="KAK7097463.1"/>
    </source>
</evidence>
<dbReference type="InterPro" id="IPR036259">
    <property type="entry name" value="MFS_trans_sf"/>
</dbReference>
<accession>A0AAN9B1P9</accession>
<feature type="transmembrane region" description="Helical" evidence="7">
    <location>
        <begin position="274"/>
        <end position="294"/>
    </location>
</feature>
<dbReference type="Proteomes" id="UP001374579">
    <property type="component" value="Unassembled WGS sequence"/>
</dbReference>
<evidence type="ECO:0000256" key="1">
    <source>
        <dbReference type="ARBA" id="ARBA00004141"/>
    </source>
</evidence>
<comment type="subcellular location">
    <subcellularLocation>
        <location evidence="1">Membrane</location>
        <topology evidence="1">Multi-pass membrane protein</topology>
    </subcellularLocation>
</comment>
<dbReference type="PANTHER" id="PTHR19432">
    <property type="entry name" value="SUGAR TRANSPORTER"/>
    <property type="match status" value="1"/>
</dbReference>
<proteinExistence type="predicted"/>
<keyword evidence="8" id="KW-0732">Signal</keyword>
<keyword evidence="10" id="KW-1185">Reference proteome</keyword>
<dbReference type="GO" id="GO:0008506">
    <property type="term" value="F:sucrose:proton symporter activity"/>
    <property type="evidence" value="ECO:0007669"/>
    <property type="project" value="TreeGrafter"/>
</dbReference>
<dbReference type="EMBL" id="JBAMIC010000013">
    <property type="protein sequence ID" value="KAK7097463.1"/>
    <property type="molecule type" value="Genomic_DNA"/>
</dbReference>
<dbReference type="SUPFAM" id="SSF103473">
    <property type="entry name" value="MFS general substrate transporter"/>
    <property type="match status" value="1"/>
</dbReference>
<dbReference type="PANTHER" id="PTHR19432:SF35">
    <property type="entry name" value="SOLUTE CARRIER FAMILY 45 MEMBER 3 ISOFORM X1"/>
    <property type="match status" value="1"/>
</dbReference>
<feature type="transmembrane region" description="Helical" evidence="7">
    <location>
        <begin position="194"/>
        <end position="213"/>
    </location>
</feature>
<feature type="transmembrane region" description="Helical" evidence="7">
    <location>
        <begin position="526"/>
        <end position="548"/>
    </location>
</feature>
<feature type="transmembrane region" description="Helical" evidence="7">
    <location>
        <begin position="75"/>
        <end position="97"/>
    </location>
</feature>
<evidence type="ECO:0000256" key="8">
    <source>
        <dbReference type="SAM" id="SignalP"/>
    </source>
</evidence>
<evidence type="ECO:0000256" key="2">
    <source>
        <dbReference type="ARBA" id="ARBA00022448"/>
    </source>
</evidence>
<feature type="transmembrane region" description="Helical" evidence="7">
    <location>
        <begin position="472"/>
        <end position="490"/>
    </location>
</feature>
<keyword evidence="3 7" id="KW-0812">Transmembrane</keyword>
<dbReference type="GO" id="GO:0016020">
    <property type="term" value="C:membrane"/>
    <property type="evidence" value="ECO:0007669"/>
    <property type="project" value="UniProtKB-SubCell"/>
</dbReference>
<feature type="transmembrane region" description="Helical" evidence="7">
    <location>
        <begin position="502"/>
        <end position="520"/>
    </location>
</feature>
<keyword evidence="4 7" id="KW-1133">Transmembrane helix</keyword>
<keyword evidence="5 7" id="KW-0472">Membrane</keyword>
<comment type="caution">
    <text evidence="9">The sequence shown here is derived from an EMBL/GenBank/DDBJ whole genome shotgun (WGS) entry which is preliminary data.</text>
</comment>
<organism evidence="9 10">
    <name type="scientific">Littorina saxatilis</name>
    <dbReference type="NCBI Taxonomy" id="31220"/>
    <lineage>
        <taxon>Eukaryota</taxon>
        <taxon>Metazoa</taxon>
        <taxon>Spiralia</taxon>
        <taxon>Lophotrochozoa</taxon>
        <taxon>Mollusca</taxon>
        <taxon>Gastropoda</taxon>
        <taxon>Caenogastropoda</taxon>
        <taxon>Littorinimorpha</taxon>
        <taxon>Littorinoidea</taxon>
        <taxon>Littorinidae</taxon>
        <taxon>Littorina</taxon>
    </lineage>
</organism>
<feature type="transmembrane region" description="Helical" evidence="7">
    <location>
        <begin position="569"/>
        <end position="589"/>
    </location>
</feature>
<protein>
    <submittedName>
        <fullName evidence="9">Uncharacterized protein</fullName>
    </submittedName>
</protein>
<feature type="signal peptide" evidence="8">
    <location>
        <begin position="1"/>
        <end position="18"/>
    </location>
</feature>
<feature type="transmembrane region" description="Helical" evidence="7">
    <location>
        <begin position="34"/>
        <end position="63"/>
    </location>
</feature>
<evidence type="ECO:0000256" key="5">
    <source>
        <dbReference type="ARBA" id="ARBA00023136"/>
    </source>
</evidence>
<feature type="chain" id="PRO_5042832318" evidence="8">
    <location>
        <begin position="19"/>
        <end position="623"/>
    </location>
</feature>
<gene>
    <name evidence="9" type="ORF">V1264_004438</name>
</gene>
<sequence length="623" mass="66556">MSVWLKLLLGAVLWAAESTCNFETLYSMPVLQTLGIPLSLVSLTGLISGPSALLLLPFIGWITDKGSNPRRRKKAAMIFAAAVLFLGMSLLIVANLLHLSDLMRYSEMQGSPSDLLPLWNASAKSELLLHNETSPFNVSTIPNDSLGYENSILVSSSSSRNSESVPFTAVLSSEAAGNETGQNEPSKNPSEVPFKAGLVMVAFILLDIGYDTLNGFTKSFILTCTPRSEHTSVLLVGLVMASAGGVSTAALGVVDFASLLGLSHIEGGSLSIQTTVQGVVVMVLVVLGLLTTLLTGRYQLSQNSNHDDLHTSNDDSKVKTESSTSPDDEMTRSLWSVTLAHSVSSQSNAGVDFDPMLTPWNVDNTESSEKRLILTDKGKDALPNSHNLSQASHYGTQDSASGVALFKDQGRTPRGLKANVAIICISAYLFFGELFLFTYTSSDFAGKAICGGDPSAPPGSESLSRYQEGLRYASWGFLGHCSSYLLMCIVQPRILAVLGYRVEFVLANMMLAISLMTLALTARLEVFFLAAVVAGFQRACFYFVPYAVINDVVQSMEANSGSGKEKVGLAMSLVSACIPLVYCTIYSLVGPLEDLTGMVTIPLWLGTGLGCLSSAVFLFLGKL</sequence>
<feature type="transmembrane region" description="Helical" evidence="7">
    <location>
        <begin position="601"/>
        <end position="620"/>
    </location>
</feature>
<feature type="compositionally biased region" description="Basic and acidic residues" evidence="6">
    <location>
        <begin position="305"/>
        <end position="320"/>
    </location>
</feature>
<keyword evidence="2" id="KW-0813">Transport</keyword>
<feature type="transmembrane region" description="Helical" evidence="7">
    <location>
        <begin position="416"/>
        <end position="437"/>
    </location>
</feature>
<evidence type="ECO:0000256" key="3">
    <source>
        <dbReference type="ARBA" id="ARBA00022692"/>
    </source>
</evidence>
<evidence type="ECO:0000256" key="4">
    <source>
        <dbReference type="ARBA" id="ARBA00022989"/>
    </source>
</evidence>